<dbReference type="AlphaFoldDB" id="A0A9P0H264"/>
<gene>
    <name evidence="2" type="ORF">NEZAVI_LOCUS3172</name>
</gene>
<keyword evidence="1" id="KW-1133">Transmembrane helix</keyword>
<accession>A0A9P0H264</accession>
<dbReference type="EMBL" id="OV725077">
    <property type="protein sequence ID" value="CAH1392326.1"/>
    <property type="molecule type" value="Genomic_DNA"/>
</dbReference>
<proteinExistence type="predicted"/>
<reference evidence="2" key="1">
    <citation type="submission" date="2022-01" db="EMBL/GenBank/DDBJ databases">
        <authorList>
            <person name="King R."/>
        </authorList>
    </citation>
    <scope>NUCLEOTIDE SEQUENCE</scope>
</reference>
<feature type="transmembrane region" description="Helical" evidence="1">
    <location>
        <begin position="156"/>
        <end position="180"/>
    </location>
</feature>
<dbReference type="OrthoDB" id="6624471at2759"/>
<keyword evidence="3" id="KW-1185">Reference proteome</keyword>
<evidence type="ECO:0008006" key="4">
    <source>
        <dbReference type="Google" id="ProtNLM"/>
    </source>
</evidence>
<evidence type="ECO:0000313" key="3">
    <source>
        <dbReference type="Proteomes" id="UP001152798"/>
    </source>
</evidence>
<keyword evidence="1" id="KW-0472">Membrane</keyword>
<evidence type="ECO:0000313" key="2">
    <source>
        <dbReference type="EMBL" id="CAH1392326.1"/>
    </source>
</evidence>
<feature type="transmembrane region" description="Helical" evidence="1">
    <location>
        <begin position="104"/>
        <end position="126"/>
    </location>
</feature>
<dbReference type="Proteomes" id="UP001152798">
    <property type="component" value="Chromosome 1"/>
</dbReference>
<sequence length="241" mass="29001">MEVRKNEYLVVRYPLLMLFSITTILGILIDHILEFSDARWFTKILDYNYCGGSFLFAYTLKAKRAEIAVFTQVLDQWWPYTFLDQEEEELKEKLQRKLKKFNHFYNRFMVTMGIGFGMMPLGRYFYETEKSSTNLLLQRCWSPFPLDTWWGFSMTYWIELTSMLSLFYCWTYIVCFLITVMETIGKQLQLIGISLVTVEKRVMKAMLLSKVTGRKEWYESYVRMMQEELASSVKHYQKMHR</sequence>
<evidence type="ECO:0000256" key="1">
    <source>
        <dbReference type="SAM" id="Phobius"/>
    </source>
</evidence>
<keyword evidence="1" id="KW-0812">Transmembrane</keyword>
<feature type="transmembrane region" description="Helical" evidence="1">
    <location>
        <begin position="12"/>
        <end position="33"/>
    </location>
</feature>
<protein>
    <recommendedName>
        <fullName evidence="4">Odorant receptor</fullName>
    </recommendedName>
</protein>
<name>A0A9P0H264_NEZVI</name>
<organism evidence="2 3">
    <name type="scientific">Nezara viridula</name>
    <name type="common">Southern green stink bug</name>
    <name type="synonym">Cimex viridulus</name>
    <dbReference type="NCBI Taxonomy" id="85310"/>
    <lineage>
        <taxon>Eukaryota</taxon>
        <taxon>Metazoa</taxon>
        <taxon>Ecdysozoa</taxon>
        <taxon>Arthropoda</taxon>
        <taxon>Hexapoda</taxon>
        <taxon>Insecta</taxon>
        <taxon>Pterygota</taxon>
        <taxon>Neoptera</taxon>
        <taxon>Paraneoptera</taxon>
        <taxon>Hemiptera</taxon>
        <taxon>Heteroptera</taxon>
        <taxon>Panheteroptera</taxon>
        <taxon>Pentatomomorpha</taxon>
        <taxon>Pentatomoidea</taxon>
        <taxon>Pentatomidae</taxon>
        <taxon>Pentatominae</taxon>
        <taxon>Nezara</taxon>
    </lineage>
</organism>